<dbReference type="InterPro" id="IPR005174">
    <property type="entry name" value="KIB1-4_b-propeller"/>
</dbReference>
<keyword evidence="3" id="KW-1185">Reference proteome</keyword>
<accession>A0A4U6WAD8</accession>
<dbReference type="Pfam" id="PF03478">
    <property type="entry name" value="Beta-prop_KIB1-4"/>
    <property type="match status" value="1"/>
</dbReference>
<evidence type="ECO:0000259" key="1">
    <source>
        <dbReference type="Pfam" id="PF03478"/>
    </source>
</evidence>
<dbReference type="OMA" id="WREDDNI"/>
<protein>
    <recommendedName>
        <fullName evidence="1">KIB1-4 beta-propeller domain-containing protein</fullName>
    </recommendedName>
</protein>
<evidence type="ECO:0000313" key="3">
    <source>
        <dbReference type="Proteomes" id="UP000298652"/>
    </source>
</evidence>
<dbReference type="Gramene" id="TKW39648">
    <property type="protein sequence ID" value="TKW39648"/>
    <property type="gene ID" value="SEVIR_1G193200v2"/>
</dbReference>
<feature type="domain" description="KIB1-4 beta-propeller" evidence="1">
    <location>
        <begin position="232"/>
        <end position="469"/>
    </location>
</feature>
<evidence type="ECO:0000313" key="2">
    <source>
        <dbReference type="EMBL" id="TKW39648.1"/>
    </source>
</evidence>
<dbReference type="EMBL" id="CM016552">
    <property type="protein sequence ID" value="TKW39648.1"/>
    <property type="molecule type" value="Genomic_DNA"/>
</dbReference>
<gene>
    <name evidence="2" type="ORF">SEVIR_1G193200v2</name>
</gene>
<organism evidence="2 3">
    <name type="scientific">Setaria viridis</name>
    <name type="common">Green bristlegrass</name>
    <name type="synonym">Setaria italica subsp. viridis</name>
    <dbReference type="NCBI Taxonomy" id="4556"/>
    <lineage>
        <taxon>Eukaryota</taxon>
        <taxon>Viridiplantae</taxon>
        <taxon>Streptophyta</taxon>
        <taxon>Embryophyta</taxon>
        <taxon>Tracheophyta</taxon>
        <taxon>Spermatophyta</taxon>
        <taxon>Magnoliopsida</taxon>
        <taxon>Liliopsida</taxon>
        <taxon>Poales</taxon>
        <taxon>Poaceae</taxon>
        <taxon>PACMAD clade</taxon>
        <taxon>Panicoideae</taxon>
        <taxon>Panicodae</taxon>
        <taxon>Paniceae</taxon>
        <taxon>Cenchrinae</taxon>
        <taxon>Setaria</taxon>
    </lineage>
</organism>
<dbReference type="PANTHER" id="PTHR33127">
    <property type="entry name" value="TRANSMEMBRANE PROTEIN"/>
    <property type="match status" value="1"/>
</dbReference>
<proteinExistence type="predicted"/>
<reference evidence="2" key="1">
    <citation type="submission" date="2019-03" db="EMBL/GenBank/DDBJ databases">
        <title>WGS assembly of Setaria viridis.</title>
        <authorList>
            <person name="Huang P."/>
            <person name="Jenkins J."/>
            <person name="Grimwood J."/>
            <person name="Barry K."/>
            <person name="Healey A."/>
            <person name="Mamidi S."/>
            <person name="Sreedasyam A."/>
            <person name="Shu S."/>
            <person name="Feldman M."/>
            <person name="Wu J."/>
            <person name="Yu Y."/>
            <person name="Chen C."/>
            <person name="Johnson J."/>
            <person name="Rokhsar D."/>
            <person name="Baxter I."/>
            <person name="Schmutz J."/>
            <person name="Brutnell T."/>
            <person name="Kellogg E."/>
        </authorList>
    </citation>
    <scope>NUCLEOTIDE SEQUENCE [LARGE SCALE GENOMIC DNA]</scope>
</reference>
<sequence>MTIVVPLPQMPEDPAQLDFLFNCAFSASAPTTLGPGCVVVLGLTVKVMFYDYVDVFDGVVAFHGGKVYATTNASYYVVVNASASLCAERTDVKIPGRYPDEVVDIVVCRWDPFLGVWREDDNIEDTMLFVGDNSLAVSPAGEEGIHSNTIHILRSGYDEHVVPTLSFIDFLHLKSVCKDWSGISTAIGDTMAWPLLVTPNTSQSRNGGSLDVFDPVTKNKYTLSVQVPSVTVPDDGLASLVPHCSKNGWLIVSRGHSFFLVNPFKRGDDAMVVLPPVNELFWFKGISLCSTPGSPDFMVMIIEGISIQHIDTVRIRTWRPGQGSWEQHEDFDYDEIHFLLATHNPFFLDGEFYCMTRHRKLGAFNPKTMAWRVLDRLASIRTENNVFREGGLGEEGLYMYPVEWKGEVVAVFHDKDVEEPIEMFRLDRSRMAWEKLEDLQDGAMFWDRKQVIARPSSSFAQNLDCNKLYVPAFIENT</sequence>
<name>A0A4U6WAD8_SETVI</name>
<dbReference type="Proteomes" id="UP000298652">
    <property type="component" value="Chromosome 1"/>
</dbReference>
<dbReference type="AlphaFoldDB" id="A0A4U6WAD8"/>
<dbReference type="PANTHER" id="PTHR33127:SF97">
    <property type="entry name" value="OS08G0448300 PROTEIN"/>
    <property type="match status" value="1"/>
</dbReference>